<protein>
    <submittedName>
        <fullName evidence="1">Uncharacterized protein</fullName>
    </submittedName>
</protein>
<dbReference type="EMBL" id="AQPX01000005">
    <property type="protein sequence ID" value="EON74368.1"/>
    <property type="molecule type" value="Genomic_DNA"/>
</dbReference>
<sequence length="60" mass="6850">MIGVEGATLLQEQHVRKINFCGNPPQKLVGAMPAEKERLKRKSTVSYYKEKRLSTNSKFL</sequence>
<name>R7ZJV5_LYSSH</name>
<accession>R7ZJV5</accession>
<dbReference type="PATRIC" id="fig|1285586.5.peg.554"/>
<dbReference type="Proteomes" id="UP000013911">
    <property type="component" value="Unassembled WGS sequence"/>
</dbReference>
<dbReference type="AlphaFoldDB" id="R7ZJV5"/>
<dbReference type="HOGENOM" id="CLU_2936129_0_0_9"/>
<reference evidence="1 2" key="1">
    <citation type="submission" date="2013-04" db="EMBL/GenBank/DDBJ databases">
        <title>Draft genome of the heavy metal tolerant bacterium Lysinibacillus sphaericus strain OT4b.31.</title>
        <authorList>
            <person name="Pena-Montenegro T.D."/>
            <person name="Dussan J."/>
        </authorList>
    </citation>
    <scope>NUCLEOTIDE SEQUENCE [LARGE SCALE GENOMIC DNA]</scope>
    <source>
        <strain evidence="1 2">OT4b.31</strain>
    </source>
</reference>
<evidence type="ECO:0000313" key="2">
    <source>
        <dbReference type="Proteomes" id="UP000013911"/>
    </source>
</evidence>
<proteinExistence type="predicted"/>
<organism evidence="1 2">
    <name type="scientific">Lysinibacillus sphaericus OT4b.31</name>
    <dbReference type="NCBI Taxonomy" id="1285586"/>
    <lineage>
        <taxon>Bacteria</taxon>
        <taxon>Bacillati</taxon>
        <taxon>Bacillota</taxon>
        <taxon>Bacilli</taxon>
        <taxon>Bacillales</taxon>
        <taxon>Bacillaceae</taxon>
        <taxon>Lysinibacillus</taxon>
    </lineage>
</organism>
<comment type="caution">
    <text evidence="1">The sequence shown here is derived from an EMBL/GenBank/DDBJ whole genome shotgun (WGS) entry which is preliminary data.</text>
</comment>
<dbReference type="RefSeq" id="WP_010857520.1">
    <property type="nucleotide sequence ID" value="NZ_KB933398.1"/>
</dbReference>
<gene>
    <name evidence="1" type="ORF">H131_02763</name>
</gene>
<evidence type="ECO:0000313" key="1">
    <source>
        <dbReference type="EMBL" id="EON74368.1"/>
    </source>
</evidence>